<proteinExistence type="predicted"/>
<gene>
    <name evidence="1" type="ORF">MILVUS5_LOCUS27532</name>
</gene>
<keyword evidence="2" id="KW-1185">Reference proteome</keyword>
<sequence length="384" mass="44052">MWSLRTIEKRKFIWLRTPKAGGTQLIYFFRSYREWKQGAVFEFSMQDLFVWQHGAQAAAGLEESYVQRIGLGDLLEYFADLGDFAVAIKVIKVGGEFCVAIMSEAWNILETVHEGTSKVKMSRLQLLTTKFENLRMNDDETIQEFHMTILDYDNQFDALGEKIPEEKLVRKMLRSLPKKFDMKVTAIEEAKDITKMKLDELLGSLQTYEVATNERMDKKTKSIAFVSNAEEEDQQSDTESENSISDAMVLLGKQFNKVLKIMDKRPKTSAADTGRNTYRNFRKPMSDEKTALNKSVQCHECEGYGHIRTECATFLKKQKMGLTVSWSDEDSEGEADTAKFIHALTGVCTSDTESCDEELTFDELAESYKELCRRSEEVCRISEK</sequence>
<dbReference type="Proteomes" id="UP001177021">
    <property type="component" value="Unassembled WGS sequence"/>
</dbReference>
<comment type="caution">
    <text evidence="1">The sequence shown here is derived from an EMBL/GenBank/DDBJ whole genome shotgun (WGS) entry which is preliminary data.</text>
</comment>
<reference evidence="1" key="1">
    <citation type="submission" date="2023-10" db="EMBL/GenBank/DDBJ databases">
        <authorList>
            <person name="Rodriguez Cubillos JULIANA M."/>
            <person name="De Vega J."/>
        </authorList>
    </citation>
    <scope>NUCLEOTIDE SEQUENCE</scope>
</reference>
<protein>
    <submittedName>
        <fullName evidence="1">Uncharacterized protein</fullName>
    </submittedName>
</protein>
<evidence type="ECO:0000313" key="2">
    <source>
        <dbReference type="Proteomes" id="UP001177021"/>
    </source>
</evidence>
<evidence type="ECO:0000313" key="1">
    <source>
        <dbReference type="EMBL" id="CAJ2661894.1"/>
    </source>
</evidence>
<name>A0ACB0KXM8_TRIPR</name>
<organism evidence="1 2">
    <name type="scientific">Trifolium pratense</name>
    <name type="common">Red clover</name>
    <dbReference type="NCBI Taxonomy" id="57577"/>
    <lineage>
        <taxon>Eukaryota</taxon>
        <taxon>Viridiplantae</taxon>
        <taxon>Streptophyta</taxon>
        <taxon>Embryophyta</taxon>
        <taxon>Tracheophyta</taxon>
        <taxon>Spermatophyta</taxon>
        <taxon>Magnoliopsida</taxon>
        <taxon>eudicotyledons</taxon>
        <taxon>Gunneridae</taxon>
        <taxon>Pentapetalae</taxon>
        <taxon>rosids</taxon>
        <taxon>fabids</taxon>
        <taxon>Fabales</taxon>
        <taxon>Fabaceae</taxon>
        <taxon>Papilionoideae</taxon>
        <taxon>50 kb inversion clade</taxon>
        <taxon>NPAAA clade</taxon>
        <taxon>Hologalegina</taxon>
        <taxon>IRL clade</taxon>
        <taxon>Trifolieae</taxon>
        <taxon>Trifolium</taxon>
    </lineage>
</organism>
<dbReference type="EMBL" id="CASHSV030000409">
    <property type="protein sequence ID" value="CAJ2661894.1"/>
    <property type="molecule type" value="Genomic_DNA"/>
</dbReference>
<accession>A0ACB0KXM8</accession>